<dbReference type="EMBL" id="RYZI01000224">
    <property type="protein sequence ID" value="RWA08007.1"/>
    <property type="molecule type" value="Genomic_DNA"/>
</dbReference>
<comment type="caution">
    <text evidence="2">The sequence shown here is derived from an EMBL/GenBank/DDBJ whole genome shotgun (WGS) entry which is preliminary data.</text>
</comment>
<dbReference type="AlphaFoldDB" id="A0A439D149"/>
<name>A0A439D149_9PEZI</name>
<proteinExistence type="predicted"/>
<reference evidence="2 3" key="1">
    <citation type="submission" date="2018-12" db="EMBL/GenBank/DDBJ databases">
        <title>Draft genome sequence of Xylaria grammica IHI A82.</title>
        <authorList>
            <person name="Buettner E."/>
            <person name="Kellner H."/>
        </authorList>
    </citation>
    <scope>NUCLEOTIDE SEQUENCE [LARGE SCALE GENOMIC DNA]</scope>
    <source>
        <strain evidence="2 3">IHI A82</strain>
    </source>
</reference>
<protein>
    <submittedName>
        <fullName evidence="2">Uncharacterized protein</fullName>
    </submittedName>
</protein>
<dbReference type="STRING" id="363999.A0A439D149"/>
<dbReference type="Proteomes" id="UP000286045">
    <property type="component" value="Unassembled WGS sequence"/>
</dbReference>
<accession>A0A439D149</accession>
<evidence type="ECO:0000256" key="1">
    <source>
        <dbReference type="SAM" id="MobiDB-lite"/>
    </source>
</evidence>
<sequence>MPNRRAHGEKGIERILADFSSKAETSYWEAKSGNFETGDPEDPEPEPKDTPSPSPRNTPLPIQQALAKGEKVVDSLGVTIDVVLLCEWCMDGDNFHTLPRDFKSRCKVIPVERDRVGKYQPIEDLESEWGVKTEYDPNYSTYIASILIHIPPELSGLSKAQLNAAYNRFFVGPRSEKLAGVLAIPFKDHPECRKYAMLFHFESGSKKPRLFDDYILEDAVIEL</sequence>
<evidence type="ECO:0000313" key="3">
    <source>
        <dbReference type="Proteomes" id="UP000286045"/>
    </source>
</evidence>
<keyword evidence="3" id="KW-1185">Reference proteome</keyword>
<organism evidence="2 3">
    <name type="scientific">Xylaria grammica</name>
    <dbReference type="NCBI Taxonomy" id="363999"/>
    <lineage>
        <taxon>Eukaryota</taxon>
        <taxon>Fungi</taxon>
        <taxon>Dikarya</taxon>
        <taxon>Ascomycota</taxon>
        <taxon>Pezizomycotina</taxon>
        <taxon>Sordariomycetes</taxon>
        <taxon>Xylariomycetidae</taxon>
        <taxon>Xylariales</taxon>
        <taxon>Xylariaceae</taxon>
        <taxon>Xylaria</taxon>
    </lineage>
</organism>
<evidence type="ECO:0000313" key="2">
    <source>
        <dbReference type="EMBL" id="RWA08007.1"/>
    </source>
</evidence>
<gene>
    <name evidence="2" type="ORF">EKO27_g7099</name>
</gene>
<feature type="region of interest" description="Disordered" evidence="1">
    <location>
        <begin position="27"/>
        <end position="60"/>
    </location>
</feature>